<name>A0A6J4NPP3_9BACT</name>
<protein>
    <submittedName>
        <fullName evidence="2">Metal-dependent hydrolases of the beta-lactamase superfamily I PhnP protein</fullName>
    </submittedName>
</protein>
<dbReference type="InterPro" id="IPR001279">
    <property type="entry name" value="Metallo-B-lactamas"/>
</dbReference>
<dbReference type="PANTHER" id="PTHR42663">
    <property type="entry name" value="HYDROLASE C777.06C-RELATED-RELATED"/>
    <property type="match status" value="1"/>
</dbReference>
<dbReference type="CDD" id="cd16279">
    <property type="entry name" value="metallo-hydrolase-like_MBL-fold"/>
    <property type="match status" value="1"/>
</dbReference>
<dbReference type="GO" id="GO:0016787">
    <property type="term" value="F:hydrolase activity"/>
    <property type="evidence" value="ECO:0007669"/>
    <property type="project" value="UniProtKB-KW"/>
</dbReference>
<gene>
    <name evidence="2" type="ORF">AVDCRST_MAG74-1196</name>
</gene>
<reference evidence="2" key="1">
    <citation type="submission" date="2020-02" db="EMBL/GenBank/DDBJ databases">
        <authorList>
            <person name="Meier V. D."/>
        </authorList>
    </citation>
    <scope>NUCLEOTIDE SEQUENCE</scope>
    <source>
        <strain evidence="2">AVDCRST_MAG74</strain>
    </source>
</reference>
<dbReference type="Gene3D" id="3.60.15.10">
    <property type="entry name" value="Ribonuclease Z/Hydroxyacylglutathione hydrolase-like"/>
    <property type="match status" value="1"/>
</dbReference>
<evidence type="ECO:0000259" key="1">
    <source>
        <dbReference type="SMART" id="SM00849"/>
    </source>
</evidence>
<dbReference type="PANTHER" id="PTHR42663:SF6">
    <property type="entry name" value="HYDROLASE C777.06C-RELATED"/>
    <property type="match status" value="1"/>
</dbReference>
<sequence>MKLTFLGTGTSTGVPSVACDCETCLSDDARDKRLRVSVLVEHDGKTILVDTSSDFRQQALRAKIKRLDAILITHCHVDHVFGMDDIRPLNFRYGAMPIYADAGAWKDLRRIFQYIFEPSHFGGGLPQLIPHTIEKNAPFCFSENLLVTPLEVIHGKLPVIAYRFNDFAYATDLNYISEESMDGLQDLDVLVLDCVRIKPHATHLGLQEALEYIERLKPKRAYLTHLNHDVLYERDSKLLPENVWFAHDELVVED</sequence>
<feature type="domain" description="Metallo-beta-lactamase" evidence="1">
    <location>
        <begin position="34"/>
        <end position="225"/>
    </location>
</feature>
<dbReference type="AlphaFoldDB" id="A0A6J4NPP3"/>
<accession>A0A6J4NPP3</accession>
<dbReference type="Pfam" id="PF12706">
    <property type="entry name" value="Lactamase_B_2"/>
    <property type="match status" value="1"/>
</dbReference>
<dbReference type="SMART" id="SM00849">
    <property type="entry name" value="Lactamase_B"/>
    <property type="match status" value="1"/>
</dbReference>
<evidence type="ECO:0000313" key="2">
    <source>
        <dbReference type="EMBL" id="CAA9394590.1"/>
    </source>
</evidence>
<organism evidence="2">
    <name type="scientific">uncultured Pyrinomonadaceae bacterium</name>
    <dbReference type="NCBI Taxonomy" id="2283094"/>
    <lineage>
        <taxon>Bacteria</taxon>
        <taxon>Pseudomonadati</taxon>
        <taxon>Acidobacteriota</taxon>
        <taxon>Blastocatellia</taxon>
        <taxon>Blastocatellales</taxon>
        <taxon>Pyrinomonadaceae</taxon>
        <taxon>environmental samples</taxon>
    </lineage>
</organism>
<dbReference type="EMBL" id="CADCUR010000099">
    <property type="protein sequence ID" value="CAA9394590.1"/>
    <property type="molecule type" value="Genomic_DNA"/>
</dbReference>
<keyword evidence="2" id="KW-0378">Hydrolase</keyword>
<dbReference type="SUPFAM" id="SSF56281">
    <property type="entry name" value="Metallo-hydrolase/oxidoreductase"/>
    <property type="match status" value="1"/>
</dbReference>
<dbReference type="InterPro" id="IPR036866">
    <property type="entry name" value="RibonucZ/Hydroxyglut_hydro"/>
</dbReference>
<proteinExistence type="predicted"/>